<evidence type="ECO:0000256" key="1">
    <source>
        <dbReference type="SAM" id="MobiDB-lite"/>
    </source>
</evidence>
<organism evidence="2 3">
    <name type="scientific">Streptomyces albospinus</name>
    <dbReference type="NCBI Taxonomy" id="285515"/>
    <lineage>
        <taxon>Bacteria</taxon>
        <taxon>Bacillati</taxon>
        <taxon>Actinomycetota</taxon>
        <taxon>Actinomycetes</taxon>
        <taxon>Kitasatosporales</taxon>
        <taxon>Streptomycetaceae</taxon>
        <taxon>Streptomyces</taxon>
    </lineage>
</organism>
<gene>
    <name evidence="2" type="ORF">GCM10010211_70790</name>
</gene>
<dbReference type="Proteomes" id="UP000654471">
    <property type="component" value="Unassembled WGS sequence"/>
</dbReference>
<reference evidence="3" key="1">
    <citation type="journal article" date="2019" name="Int. J. Syst. Evol. Microbiol.">
        <title>The Global Catalogue of Microorganisms (GCM) 10K type strain sequencing project: providing services to taxonomists for standard genome sequencing and annotation.</title>
        <authorList>
            <consortium name="The Broad Institute Genomics Platform"/>
            <consortium name="The Broad Institute Genome Sequencing Center for Infectious Disease"/>
            <person name="Wu L."/>
            <person name="Ma J."/>
        </authorList>
    </citation>
    <scope>NUCLEOTIDE SEQUENCE [LARGE SCALE GENOMIC DNA]</scope>
    <source>
        <strain evidence="3">JCM 3399</strain>
    </source>
</reference>
<keyword evidence="3" id="KW-1185">Reference proteome</keyword>
<name>A0ABQ2VLB1_9ACTN</name>
<sequence length="67" mass="6997">MRRAVGSVPVALSVLDVPDVGVMTFLHRSRRRTGSTAPRGGVPVASSPAAAAEKETTQLHGGYSNHE</sequence>
<protein>
    <submittedName>
        <fullName evidence="2">Uncharacterized protein</fullName>
    </submittedName>
</protein>
<feature type="compositionally biased region" description="Low complexity" evidence="1">
    <location>
        <begin position="40"/>
        <end position="51"/>
    </location>
</feature>
<accession>A0ABQ2VLB1</accession>
<evidence type="ECO:0000313" key="2">
    <source>
        <dbReference type="EMBL" id="GGU93759.1"/>
    </source>
</evidence>
<proteinExistence type="predicted"/>
<dbReference type="EMBL" id="BMRP01000043">
    <property type="protein sequence ID" value="GGU93759.1"/>
    <property type="molecule type" value="Genomic_DNA"/>
</dbReference>
<feature type="region of interest" description="Disordered" evidence="1">
    <location>
        <begin position="29"/>
        <end position="67"/>
    </location>
</feature>
<comment type="caution">
    <text evidence="2">The sequence shown here is derived from an EMBL/GenBank/DDBJ whole genome shotgun (WGS) entry which is preliminary data.</text>
</comment>
<evidence type="ECO:0000313" key="3">
    <source>
        <dbReference type="Proteomes" id="UP000654471"/>
    </source>
</evidence>